<name>A0ACC3SNX1_9PEZI</name>
<dbReference type="EMBL" id="JAMKPW020000005">
    <property type="protein sequence ID" value="KAK8217538.1"/>
    <property type="molecule type" value="Genomic_DNA"/>
</dbReference>
<protein>
    <submittedName>
        <fullName evidence="1">Uncharacterized protein</fullName>
    </submittedName>
</protein>
<evidence type="ECO:0000313" key="2">
    <source>
        <dbReference type="Proteomes" id="UP001320706"/>
    </source>
</evidence>
<proteinExistence type="predicted"/>
<reference evidence="1" key="1">
    <citation type="submission" date="2024-02" db="EMBL/GenBank/DDBJ databases">
        <title>Metagenome Assembled Genome of Zalaria obscura JY119.</title>
        <authorList>
            <person name="Vighnesh L."/>
            <person name="Jagadeeshwari U."/>
            <person name="Venkata Ramana C."/>
            <person name="Sasikala C."/>
        </authorList>
    </citation>
    <scope>NUCLEOTIDE SEQUENCE</scope>
    <source>
        <strain evidence="1">JY119</strain>
    </source>
</reference>
<comment type="caution">
    <text evidence="1">The sequence shown here is derived from an EMBL/GenBank/DDBJ whole genome shotgun (WGS) entry which is preliminary data.</text>
</comment>
<keyword evidence="2" id="KW-1185">Reference proteome</keyword>
<dbReference type="Proteomes" id="UP001320706">
    <property type="component" value="Unassembled WGS sequence"/>
</dbReference>
<accession>A0ACC3SNX1</accession>
<organism evidence="1 2">
    <name type="scientific">Zalaria obscura</name>
    <dbReference type="NCBI Taxonomy" id="2024903"/>
    <lineage>
        <taxon>Eukaryota</taxon>
        <taxon>Fungi</taxon>
        <taxon>Dikarya</taxon>
        <taxon>Ascomycota</taxon>
        <taxon>Pezizomycotina</taxon>
        <taxon>Dothideomycetes</taxon>
        <taxon>Dothideomycetidae</taxon>
        <taxon>Dothideales</taxon>
        <taxon>Zalariaceae</taxon>
        <taxon>Zalaria</taxon>
    </lineage>
</organism>
<gene>
    <name evidence="1" type="ORF">M8818_001296</name>
</gene>
<sequence length="303" mass="33798">MDHTAGVFSRNPYKWIKFSKAWYTPSLHQGVTTTGLSPLVVPDTNAFPKRILYPTDYLPLANPAAEAILQAFISNLTSLFNMTVTEFNFTATVQNGTDSRVNNLTELANGPIGIIDSYTQWEVVAKPLITRWAELYDGRFPPIDSARRDGWHTYNESYYTAAAYQSALEQKNLAVEWYETNIQFSTAESCSESIFLYDIGTGGLPSYREEDLNAYPNTTLLAVKPEGAAITGANICPIYGCADYTIPIGQVRYWSNVTFHEEWVPVTINMVVKRGCDFVLLNLIKKLADKGVLKTVKAGRAAF</sequence>
<evidence type="ECO:0000313" key="1">
    <source>
        <dbReference type="EMBL" id="KAK8217538.1"/>
    </source>
</evidence>